<keyword evidence="2 4" id="KW-0479">Metal-binding</keyword>
<keyword evidence="7" id="KW-1185">Reference proteome</keyword>
<evidence type="ECO:0000256" key="1">
    <source>
        <dbReference type="ARBA" id="ARBA00022617"/>
    </source>
</evidence>
<dbReference type="GO" id="GO:0020037">
    <property type="term" value="F:heme binding"/>
    <property type="evidence" value="ECO:0007669"/>
    <property type="project" value="InterPro"/>
</dbReference>
<dbReference type="PROSITE" id="PS51007">
    <property type="entry name" value="CYTC"/>
    <property type="match status" value="1"/>
</dbReference>
<accession>A0A2S0VXJ5</accession>
<evidence type="ECO:0000256" key="2">
    <source>
        <dbReference type="ARBA" id="ARBA00022723"/>
    </source>
</evidence>
<evidence type="ECO:0000313" key="7">
    <source>
        <dbReference type="Proteomes" id="UP000244441"/>
    </source>
</evidence>
<name>A0A2S0VXJ5_9ALTE</name>
<dbReference type="Proteomes" id="UP000244441">
    <property type="component" value="Chromosome"/>
</dbReference>
<dbReference type="Pfam" id="PF21419">
    <property type="entry name" value="RoxA-like_Cyt-c"/>
    <property type="match status" value="1"/>
</dbReference>
<dbReference type="GO" id="GO:0009055">
    <property type="term" value="F:electron transfer activity"/>
    <property type="evidence" value="ECO:0007669"/>
    <property type="project" value="InterPro"/>
</dbReference>
<dbReference type="PANTHER" id="PTHR30600:SF9">
    <property type="entry name" value="BLR7738 PROTEIN"/>
    <property type="match status" value="1"/>
</dbReference>
<dbReference type="GO" id="GO:0004130">
    <property type="term" value="F:cytochrome-c peroxidase activity"/>
    <property type="evidence" value="ECO:0007669"/>
    <property type="project" value="TreeGrafter"/>
</dbReference>
<evidence type="ECO:0000259" key="5">
    <source>
        <dbReference type="PROSITE" id="PS51007"/>
    </source>
</evidence>
<dbReference type="GO" id="GO:0046872">
    <property type="term" value="F:metal ion binding"/>
    <property type="evidence" value="ECO:0007669"/>
    <property type="project" value="UniProtKB-KW"/>
</dbReference>
<evidence type="ECO:0000256" key="4">
    <source>
        <dbReference type="PROSITE-ProRule" id="PRU00433"/>
    </source>
</evidence>
<dbReference type="AlphaFoldDB" id="A0A2S0VXJ5"/>
<proteinExistence type="predicted"/>
<dbReference type="InterPro" id="IPR036909">
    <property type="entry name" value="Cyt_c-like_dom_sf"/>
</dbReference>
<feature type="domain" description="Cytochrome c" evidence="5">
    <location>
        <begin position="296"/>
        <end position="503"/>
    </location>
</feature>
<dbReference type="SUPFAM" id="SSF46626">
    <property type="entry name" value="Cytochrome c"/>
    <property type="match status" value="1"/>
</dbReference>
<gene>
    <name evidence="6" type="ORF">C2869_04510</name>
</gene>
<keyword evidence="1 4" id="KW-0349">Heme</keyword>
<reference evidence="6 7" key="1">
    <citation type="submission" date="2018-01" db="EMBL/GenBank/DDBJ databases">
        <title>Genome sequence of a Cantenovulum-like bacteria.</title>
        <authorList>
            <person name="Tan W.R."/>
            <person name="Lau N.-S."/>
            <person name="Go F."/>
            <person name="Amirul A.-A.A."/>
        </authorList>
    </citation>
    <scope>NUCLEOTIDE SEQUENCE [LARGE SCALE GENOMIC DNA]</scope>
    <source>
        <strain evidence="6 7">CCB-QB4</strain>
    </source>
</reference>
<dbReference type="InterPro" id="IPR051395">
    <property type="entry name" value="Cytochrome_c_Peroxidase/MauG"/>
</dbReference>
<evidence type="ECO:0000313" key="6">
    <source>
        <dbReference type="EMBL" id="AWB68918.1"/>
    </source>
</evidence>
<dbReference type="PANTHER" id="PTHR30600">
    <property type="entry name" value="CYTOCHROME C PEROXIDASE-RELATED"/>
    <property type="match status" value="1"/>
</dbReference>
<sequence length="503" mass="56303">MGLFNDERLQGYPFPRGIGFTGLTRAKLNADIDYASFTCGGCHIGRLRHDDGSYQYLDGGVNQEFNVVGYRQRIVQTLDKVIGNETDPAKQEQRVIQAFLTALDQVAQAEPHYFYNNYQYQDRHFDAEYEAQQIALFKQQASQVIPAFMQHQYSVYQGWQIIADKFYPDIKQRITSGFAGMEDAIGFNAAAAYQNLQAKWYTKPFASLALPGAHGLTDIMVVWDQDSHDPRWNDDQTRLVNGGGQWTGHIPLPIYKNVAAQVTLGFDDIDVSVSAHAEKLLQFLPPPRYPFDVDIALANQGKILFAENCAVCHQPNNGKVYTQMGTDMGRAKVAGTLITVAAQSGFTSDNDCSVTTKVVMQGKEVFPCAEYRGVSLTGQSKQAMLPPRVHNGYNALPLPGLWAQAPYLHNGSVPTLYHLLMPNTRPDVFVKSQLTYDKKMVGFNWQVAKWDQQEGYLFDSQSSPALSHAGHDKDIVMDGKTFKLDWSDNPQGAWALIEYLKTL</sequence>
<dbReference type="EMBL" id="CP026604">
    <property type="protein sequence ID" value="AWB68918.1"/>
    <property type="molecule type" value="Genomic_DNA"/>
</dbReference>
<dbReference type="InterPro" id="IPR009056">
    <property type="entry name" value="Cyt_c-like_dom"/>
</dbReference>
<dbReference type="KEGG" id="cate:C2869_04510"/>
<organism evidence="6 7">
    <name type="scientific">Saccharobesus litoralis</name>
    <dbReference type="NCBI Taxonomy" id="2172099"/>
    <lineage>
        <taxon>Bacteria</taxon>
        <taxon>Pseudomonadati</taxon>
        <taxon>Pseudomonadota</taxon>
        <taxon>Gammaproteobacteria</taxon>
        <taxon>Alteromonadales</taxon>
        <taxon>Alteromonadaceae</taxon>
        <taxon>Saccharobesus</taxon>
    </lineage>
</organism>
<keyword evidence="3 4" id="KW-0408">Iron</keyword>
<dbReference type="Gene3D" id="1.10.760.10">
    <property type="entry name" value="Cytochrome c-like domain"/>
    <property type="match status" value="1"/>
</dbReference>
<evidence type="ECO:0000256" key="3">
    <source>
        <dbReference type="ARBA" id="ARBA00023004"/>
    </source>
</evidence>
<protein>
    <submittedName>
        <fullName evidence="6">Cytochrome C</fullName>
    </submittedName>
</protein>
<dbReference type="OrthoDB" id="9805202at2"/>